<dbReference type="GO" id="GO:0003723">
    <property type="term" value="F:RNA binding"/>
    <property type="evidence" value="ECO:0007669"/>
    <property type="project" value="InterPro"/>
</dbReference>
<dbReference type="Pfam" id="PF00849">
    <property type="entry name" value="PseudoU_synth_2"/>
    <property type="match status" value="1"/>
</dbReference>
<dbReference type="GO" id="GO:0140098">
    <property type="term" value="F:catalytic activity, acting on RNA"/>
    <property type="evidence" value="ECO:0007669"/>
    <property type="project" value="UniProtKB-ARBA"/>
</dbReference>
<dbReference type="SUPFAM" id="SSF55120">
    <property type="entry name" value="Pseudouridine synthase"/>
    <property type="match status" value="1"/>
</dbReference>
<dbReference type="OrthoDB" id="9807213at2"/>
<dbReference type="PROSITE" id="PS01149">
    <property type="entry name" value="PSI_RSU"/>
    <property type="match status" value="1"/>
</dbReference>
<dbReference type="AlphaFoldDB" id="A0A0P6YL30"/>
<reference evidence="5 6" key="1">
    <citation type="submission" date="2015-07" db="EMBL/GenBank/DDBJ databases">
        <title>Whole genome sequence of Thermanaerothrix daxensis DSM 23592.</title>
        <authorList>
            <person name="Hemp J."/>
            <person name="Ward L.M."/>
            <person name="Pace L.A."/>
            <person name="Fischer W.W."/>
        </authorList>
    </citation>
    <scope>NUCLEOTIDE SEQUENCE [LARGE SCALE GENOMIC DNA]</scope>
    <source>
        <strain evidence="5 6">GNS-1</strain>
    </source>
</reference>
<dbReference type="EMBL" id="LGKO01000004">
    <property type="protein sequence ID" value="KPL83285.1"/>
    <property type="molecule type" value="Genomic_DNA"/>
</dbReference>
<gene>
    <name evidence="5" type="ORF">SE15_08645</name>
</gene>
<keyword evidence="6" id="KW-1185">Reference proteome</keyword>
<evidence type="ECO:0000259" key="4">
    <source>
        <dbReference type="Pfam" id="PF00849"/>
    </source>
</evidence>
<evidence type="ECO:0000313" key="5">
    <source>
        <dbReference type="EMBL" id="KPL83285.1"/>
    </source>
</evidence>
<dbReference type="InterPro" id="IPR042092">
    <property type="entry name" value="PsdUridine_s_RsuA/RluB/E/F_cat"/>
</dbReference>
<dbReference type="InterPro" id="IPR020094">
    <property type="entry name" value="TruA/RsuA/RluB/E/F_N"/>
</dbReference>
<dbReference type="RefSeq" id="WP_054521705.1">
    <property type="nucleotide sequence ID" value="NZ_LGKO01000004.1"/>
</dbReference>
<feature type="domain" description="Pseudouridine synthase RsuA/RluA-like" evidence="4">
    <location>
        <begin position="7"/>
        <end position="149"/>
    </location>
</feature>
<dbReference type="Gene3D" id="3.30.70.580">
    <property type="entry name" value="Pseudouridine synthase I, catalytic domain, N-terminal subdomain"/>
    <property type="match status" value="1"/>
</dbReference>
<dbReference type="GO" id="GO:0009982">
    <property type="term" value="F:pseudouridine synthase activity"/>
    <property type="evidence" value="ECO:0007669"/>
    <property type="project" value="InterPro"/>
</dbReference>
<sequence length="192" mass="21514">MLKPCVVIAFYKPYGVLSAFTDMAGRPTLKDYIQVPDVYPVGRLDLDSEGLLLLSNDGDLIHRLTHPRHHVAKTYLVQVEGIITPEAVAALQRGVIIKGRRTRRCQVVVIPEPALPPREKPVTPHGPTSWLRIVLFEGMKRQIRHMTAAVGFPTLRLVRIAVGPINLEGLLPGQWRFLSPLEVARLQEASRR</sequence>
<dbReference type="InterPro" id="IPR000748">
    <property type="entry name" value="PsdUridine_synth_RsuA/RluB/E/F"/>
</dbReference>
<dbReference type="InterPro" id="IPR050343">
    <property type="entry name" value="RsuA_PseudoU_synthase"/>
</dbReference>
<evidence type="ECO:0000256" key="1">
    <source>
        <dbReference type="ARBA" id="ARBA00008348"/>
    </source>
</evidence>
<dbReference type="InterPro" id="IPR006145">
    <property type="entry name" value="PsdUridine_synth_RsuA/RluA"/>
</dbReference>
<evidence type="ECO:0000313" key="6">
    <source>
        <dbReference type="Proteomes" id="UP000050544"/>
    </source>
</evidence>
<evidence type="ECO:0000256" key="2">
    <source>
        <dbReference type="ARBA" id="ARBA00023235"/>
    </source>
</evidence>
<evidence type="ECO:0000256" key="3">
    <source>
        <dbReference type="RuleBase" id="RU003887"/>
    </source>
</evidence>
<dbReference type="Gene3D" id="3.30.70.1560">
    <property type="entry name" value="Alpha-L RNA-binding motif"/>
    <property type="match status" value="1"/>
</dbReference>
<organism evidence="5 6">
    <name type="scientific">Thermanaerothrix daxensis</name>
    <dbReference type="NCBI Taxonomy" id="869279"/>
    <lineage>
        <taxon>Bacteria</taxon>
        <taxon>Bacillati</taxon>
        <taxon>Chloroflexota</taxon>
        <taxon>Anaerolineae</taxon>
        <taxon>Anaerolineales</taxon>
        <taxon>Anaerolineaceae</taxon>
        <taxon>Thermanaerothrix</taxon>
    </lineage>
</organism>
<comment type="caution">
    <text evidence="5">The sequence shown here is derived from an EMBL/GenBank/DDBJ whole genome shotgun (WGS) entry which is preliminary data.</text>
</comment>
<dbReference type="GO" id="GO:0006364">
    <property type="term" value="P:rRNA processing"/>
    <property type="evidence" value="ECO:0007669"/>
    <property type="project" value="UniProtKB-ARBA"/>
</dbReference>
<accession>A0A0P6YL30</accession>
<name>A0A0P6YL30_9CHLR</name>
<dbReference type="Proteomes" id="UP000050544">
    <property type="component" value="Unassembled WGS sequence"/>
</dbReference>
<dbReference type="NCBIfam" id="TIGR00093">
    <property type="entry name" value="pseudouridine synthase"/>
    <property type="match status" value="1"/>
</dbReference>
<dbReference type="PANTHER" id="PTHR47683">
    <property type="entry name" value="PSEUDOURIDINE SYNTHASE FAMILY PROTEIN-RELATED"/>
    <property type="match status" value="1"/>
</dbReference>
<dbReference type="GO" id="GO:0001522">
    <property type="term" value="P:pseudouridine synthesis"/>
    <property type="evidence" value="ECO:0007669"/>
    <property type="project" value="InterPro"/>
</dbReference>
<dbReference type="InterPro" id="IPR020103">
    <property type="entry name" value="PsdUridine_synth_cat_dom_sf"/>
</dbReference>
<proteinExistence type="inferred from homology"/>
<dbReference type="EC" id="5.4.99.-" evidence="3"/>
<dbReference type="InterPro" id="IPR018496">
    <property type="entry name" value="PsdUridine_synth_RsuA/RluB_CS"/>
</dbReference>
<keyword evidence="2 3" id="KW-0413">Isomerase</keyword>
<dbReference type="PATRIC" id="fig|869279.4.peg.2460"/>
<comment type="similarity">
    <text evidence="1 3">Belongs to the pseudouridine synthase RsuA family.</text>
</comment>
<protein>
    <recommendedName>
        <fullName evidence="3">Pseudouridine synthase</fullName>
        <ecNumber evidence="3">5.4.99.-</ecNumber>
    </recommendedName>
</protein>
<dbReference type="PANTHER" id="PTHR47683:SF2">
    <property type="entry name" value="RNA-BINDING S4 DOMAIN-CONTAINING PROTEIN"/>
    <property type="match status" value="1"/>
</dbReference>
<dbReference type="STRING" id="869279.SE15_08645"/>